<evidence type="ECO:0000256" key="1">
    <source>
        <dbReference type="SAM" id="MobiDB-lite"/>
    </source>
</evidence>
<dbReference type="SMART" id="SM00205">
    <property type="entry name" value="THN"/>
    <property type="match status" value="2"/>
</dbReference>
<evidence type="ECO:0000313" key="3">
    <source>
        <dbReference type="Proteomes" id="UP001396334"/>
    </source>
</evidence>
<dbReference type="InterPro" id="IPR001938">
    <property type="entry name" value="Thaumatin"/>
</dbReference>
<dbReference type="PROSITE" id="PS51367">
    <property type="entry name" value="THAUMATIN_2"/>
    <property type="match status" value="2"/>
</dbReference>
<accession>A0ABR2Q761</accession>
<dbReference type="Proteomes" id="UP001396334">
    <property type="component" value="Unassembled WGS sequence"/>
</dbReference>
<evidence type="ECO:0000313" key="2">
    <source>
        <dbReference type="EMBL" id="KAK8996505.1"/>
    </source>
</evidence>
<dbReference type="Pfam" id="PF00314">
    <property type="entry name" value="Thaumatin"/>
    <property type="match status" value="2"/>
</dbReference>
<sequence length="400" mass="44922">MPLSYVASNSPEHRLSSDSRRSIPSPSRPNSSSWHHGRGMNGFGHGQVARKPPATLMQVSLQGDKGNPNFYDVRLVDGYNLPVLVATRLFSPKCTNRGCSKNLNNLCPQELQVVNKDGKVVACRSACLAFDIDSFYCRNEYETPEKCKPSVYSKIFKVKDACHCYYSYAFDMPPPLAEQQFVAPWSWNGQIWARTGCKFESNWQPACETSDCDGRLQCNGLIGKPLATLMQVALQGDKGNPNFYDVSQVDGYNLPVSVATRPFSPKCTNRGCSKNLNNFCPHELQVVNKDGKVVACRSACLAFNIDSFCCRNEYETPEKCKPSVYSKIFKVKDACHCYYSYAFDMPPPLVNCASKEYVRTFCFSAWGLIRLPFRVFITFSGNNKLFLLFNVLEIVISIIN</sequence>
<reference evidence="2 3" key="1">
    <citation type="journal article" date="2024" name="G3 (Bethesda)">
        <title>Genome assembly of Hibiscus sabdariffa L. provides insights into metabolisms of medicinal natural products.</title>
        <authorList>
            <person name="Kim T."/>
        </authorList>
    </citation>
    <scope>NUCLEOTIDE SEQUENCE [LARGE SCALE GENOMIC DNA]</scope>
    <source>
        <strain evidence="2">TK-2024</strain>
        <tissue evidence="2">Old leaves</tissue>
    </source>
</reference>
<protein>
    <recommendedName>
        <fullName evidence="4">Thaumatin-like protein</fullName>
    </recommendedName>
</protein>
<name>A0ABR2Q761_9ROSI</name>
<keyword evidence="3" id="KW-1185">Reference proteome</keyword>
<feature type="compositionally biased region" description="Basic and acidic residues" evidence="1">
    <location>
        <begin position="11"/>
        <end position="21"/>
    </location>
</feature>
<dbReference type="SUPFAM" id="SSF49870">
    <property type="entry name" value="Osmotin, thaumatin-like protein"/>
    <property type="match status" value="2"/>
</dbReference>
<feature type="compositionally biased region" description="Polar residues" evidence="1">
    <location>
        <begin position="1"/>
        <end position="10"/>
    </location>
</feature>
<dbReference type="PRINTS" id="PR00347">
    <property type="entry name" value="THAUMATIN"/>
</dbReference>
<dbReference type="EMBL" id="JBBPBN010000044">
    <property type="protein sequence ID" value="KAK8996505.1"/>
    <property type="molecule type" value="Genomic_DNA"/>
</dbReference>
<dbReference type="PANTHER" id="PTHR31048">
    <property type="entry name" value="OS03G0233200 PROTEIN"/>
    <property type="match status" value="1"/>
</dbReference>
<feature type="region of interest" description="Disordered" evidence="1">
    <location>
        <begin position="1"/>
        <end position="49"/>
    </location>
</feature>
<gene>
    <name evidence="2" type="ORF">V6N11_081777</name>
</gene>
<dbReference type="Gene3D" id="2.60.110.10">
    <property type="entry name" value="Thaumatin"/>
    <property type="match status" value="2"/>
</dbReference>
<dbReference type="InterPro" id="IPR037176">
    <property type="entry name" value="Osmotin/thaumatin-like_sf"/>
</dbReference>
<comment type="caution">
    <text evidence="2">The sequence shown here is derived from an EMBL/GenBank/DDBJ whole genome shotgun (WGS) entry which is preliminary data.</text>
</comment>
<feature type="compositionally biased region" description="Low complexity" evidence="1">
    <location>
        <begin position="22"/>
        <end position="33"/>
    </location>
</feature>
<proteinExistence type="predicted"/>
<organism evidence="2 3">
    <name type="scientific">Hibiscus sabdariffa</name>
    <name type="common">roselle</name>
    <dbReference type="NCBI Taxonomy" id="183260"/>
    <lineage>
        <taxon>Eukaryota</taxon>
        <taxon>Viridiplantae</taxon>
        <taxon>Streptophyta</taxon>
        <taxon>Embryophyta</taxon>
        <taxon>Tracheophyta</taxon>
        <taxon>Spermatophyta</taxon>
        <taxon>Magnoliopsida</taxon>
        <taxon>eudicotyledons</taxon>
        <taxon>Gunneridae</taxon>
        <taxon>Pentapetalae</taxon>
        <taxon>rosids</taxon>
        <taxon>malvids</taxon>
        <taxon>Malvales</taxon>
        <taxon>Malvaceae</taxon>
        <taxon>Malvoideae</taxon>
        <taxon>Hibiscus</taxon>
    </lineage>
</organism>
<evidence type="ECO:0008006" key="4">
    <source>
        <dbReference type="Google" id="ProtNLM"/>
    </source>
</evidence>